<feature type="non-terminal residue" evidence="1">
    <location>
        <position position="123"/>
    </location>
</feature>
<organism evidence="1 2">
    <name type="scientific">Caerostris darwini</name>
    <dbReference type="NCBI Taxonomy" id="1538125"/>
    <lineage>
        <taxon>Eukaryota</taxon>
        <taxon>Metazoa</taxon>
        <taxon>Ecdysozoa</taxon>
        <taxon>Arthropoda</taxon>
        <taxon>Chelicerata</taxon>
        <taxon>Arachnida</taxon>
        <taxon>Araneae</taxon>
        <taxon>Araneomorphae</taxon>
        <taxon>Entelegynae</taxon>
        <taxon>Araneoidea</taxon>
        <taxon>Araneidae</taxon>
        <taxon>Caerostris</taxon>
    </lineage>
</organism>
<sequence>MDESQILEDVYVADAMEIFKKVFDLSYKEKLRSEDKSHMRELISQLMDIVQKQSREISTLIGAKDELLKLLQKPATYAEAMKSNLEKIEQKTQITQKKTKKSQAIIIRPKDENKTSLYTKQQL</sequence>
<comment type="caution">
    <text evidence="1">The sequence shown here is derived from an EMBL/GenBank/DDBJ whole genome shotgun (WGS) entry which is preliminary data.</text>
</comment>
<gene>
    <name evidence="1" type="ORF">CDAR_122021</name>
</gene>
<protein>
    <submittedName>
        <fullName evidence="1">Uncharacterized protein</fullName>
    </submittedName>
</protein>
<dbReference type="AlphaFoldDB" id="A0AAV4PPC4"/>
<evidence type="ECO:0000313" key="2">
    <source>
        <dbReference type="Proteomes" id="UP001054837"/>
    </source>
</evidence>
<name>A0AAV4PPC4_9ARAC</name>
<reference evidence="1 2" key="1">
    <citation type="submission" date="2021-06" db="EMBL/GenBank/DDBJ databases">
        <title>Caerostris darwini draft genome.</title>
        <authorList>
            <person name="Kono N."/>
            <person name="Arakawa K."/>
        </authorList>
    </citation>
    <scope>NUCLEOTIDE SEQUENCE [LARGE SCALE GENOMIC DNA]</scope>
</reference>
<accession>A0AAV4PPC4</accession>
<keyword evidence="2" id="KW-1185">Reference proteome</keyword>
<dbReference type="Proteomes" id="UP001054837">
    <property type="component" value="Unassembled WGS sequence"/>
</dbReference>
<evidence type="ECO:0000313" key="1">
    <source>
        <dbReference type="EMBL" id="GIX97745.1"/>
    </source>
</evidence>
<dbReference type="EMBL" id="BPLQ01003068">
    <property type="protein sequence ID" value="GIX97745.1"/>
    <property type="molecule type" value="Genomic_DNA"/>
</dbReference>
<proteinExistence type="predicted"/>